<reference evidence="8 9" key="1">
    <citation type="submission" date="2020-09" db="EMBL/GenBank/DDBJ databases">
        <title>Characterization and genome sequencing of Ruminiclostridium sp. nov. MA18.</title>
        <authorList>
            <person name="Rettenmaier R."/>
            <person name="Kowollik M.-L."/>
            <person name="Liebl W."/>
            <person name="Zverlov V."/>
        </authorList>
    </citation>
    <scope>NUCLEOTIDE SEQUENCE [LARGE SCALE GENOMIC DNA]</scope>
    <source>
        <strain evidence="8 9">MA18</strain>
    </source>
</reference>
<dbReference type="Proteomes" id="UP000306409">
    <property type="component" value="Chromosome"/>
</dbReference>
<keyword evidence="6" id="KW-1133">Transmembrane helix</keyword>
<evidence type="ECO:0000313" key="8">
    <source>
        <dbReference type="EMBL" id="QNU68023.1"/>
    </source>
</evidence>
<proteinExistence type="inferred from homology"/>
<comment type="similarity">
    <text evidence="2">Belongs to the MreD family.</text>
</comment>
<dbReference type="AlphaFoldDB" id="A0A4U7JBW9"/>
<protein>
    <submittedName>
        <fullName evidence="8">Rod shape-determining protein MreD</fullName>
    </submittedName>
</protein>
<keyword evidence="5" id="KW-0133">Cell shape</keyword>
<evidence type="ECO:0000256" key="2">
    <source>
        <dbReference type="ARBA" id="ARBA00007776"/>
    </source>
</evidence>
<keyword evidence="3" id="KW-1003">Cell membrane</keyword>
<accession>A0A4U7JBW9</accession>
<dbReference type="InterPro" id="IPR007227">
    <property type="entry name" value="Cell_shape_determining_MreD"/>
</dbReference>
<evidence type="ECO:0000256" key="5">
    <source>
        <dbReference type="ARBA" id="ARBA00022960"/>
    </source>
</evidence>
<keyword evidence="7" id="KW-0472">Membrane</keyword>
<evidence type="ECO:0000313" key="9">
    <source>
        <dbReference type="Proteomes" id="UP000306409"/>
    </source>
</evidence>
<dbReference type="GO" id="GO:0008360">
    <property type="term" value="P:regulation of cell shape"/>
    <property type="evidence" value="ECO:0007669"/>
    <property type="project" value="UniProtKB-KW"/>
</dbReference>
<dbReference type="RefSeq" id="WP_137698281.1">
    <property type="nucleotide sequence ID" value="NZ_CP061336.1"/>
</dbReference>
<evidence type="ECO:0000256" key="3">
    <source>
        <dbReference type="ARBA" id="ARBA00022475"/>
    </source>
</evidence>
<keyword evidence="9" id="KW-1185">Reference proteome</keyword>
<dbReference type="GO" id="GO:0005886">
    <property type="term" value="C:plasma membrane"/>
    <property type="evidence" value="ECO:0007669"/>
    <property type="project" value="UniProtKB-SubCell"/>
</dbReference>
<gene>
    <name evidence="8" type="primary">mreD</name>
    <name evidence="8" type="ORF">EHE19_006165</name>
</gene>
<dbReference type="OrthoDB" id="9796616at2"/>
<evidence type="ECO:0000256" key="6">
    <source>
        <dbReference type="ARBA" id="ARBA00022989"/>
    </source>
</evidence>
<name>A0A4U7JBW9_9FIRM</name>
<comment type="subcellular location">
    <subcellularLocation>
        <location evidence="1">Cell membrane</location>
        <topology evidence="1">Multi-pass membrane protein</topology>
    </subcellularLocation>
</comment>
<evidence type="ECO:0000256" key="4">
    <source>
        <dbReference type="ARBA" id="ARBA00022692"/>
    </source>
</evidence>
<dbReference type="NCBIfam" id="TIGR03426">
    <property type="entry name" value="shape_MreD"/>
    <property type="match status" value="1"/>
</dbReference>
<dbReference type="EMBL" id="CP061336">
    <property type="protein sequence ID" value="QNU68023.1"/>
    <property type="molecule type" value="Genomic_DNA"/>
</dbReference>
<dbReference type="InterPro" id="IPR017225">
    <property type="entry name" value="Cell_shape_determin_MreD_prd"/>
</dbReference>
<sequence>MRNKVIFYIILIFTFVIIQVNFLNFISIFGVIPNIVIVLIVSIALLEGKIHGAAVGFSVGLCMDAVVGVALGFQALLGMLLGFALGNTNKRFFKENLLVMFICTFISTILFECAMFLGSYIYGIPLDFILTLKNIIFPEAILNSVLGLILFFIIVQINKRWFYNQGKNRY</sequence>
<evidence type="ECO:0000256" key="1">
    <source>
        <dbReference type="ARBA" id="ARBA00004651"/>
    </source>
</evidence>
<evidence type="ECO:0000256" key="7">
    <source>
        <dbReference type="ARBA" id="ARBA00023136"/>
    </source>
</evidence>
<dbReference type="KEGG" id="rher:EHE19_006165"/>
<dbReference type="Pfam" id="PF04093">
    <property type="entry name" value="MreD"/>
    <property type="match status" value="1"/>
</dbReference>
<keyword evidence="4" id="KW-0812">Transmembrane</keyword>
<dbReference type="PIRSF" id="PIRSF037497">
    <property type="entry name" value="MreD_Clostridium/Treponema_prd"/>
    <property type="match status" value="1"/>
</dbReference>
<organism evidence="8 9">
    <name type="scientific">Ruminiclostridium herbifermentans</name>
    <dbReference type="NCBI Taxonomy" id="2488810"/>
    <lineage>
        <taxon>Bacteria</taxon>
        <taxon>Bacillati</taxon>
        <taxon>Bacillota</taxon>
        <taxon>Clostridia</taxon>
        <taxon>Eubacteriales</taxon>
        <taxon>Oscillospiraceae</taxon>
        <taxon>Ruminiclostridium</taxon>
    </lineage>
</organism>